<dbReference type="PROSITE" id="PS50118">
    <property type="entry name" value="HMG_BOX_2"/>
    <property type="match status" value="1"/>
</dbReference>
<name>A0A0C3QRV8_9AGAM</name>
<sequence>MDVEVKPVKGPKKRRPKPKPVLSDDEDGEGHDPNIPRPPNKFILFRCDVLTRNRSLEMSKAEHSLATADISGQWKAQPPHVRQHYQYLSGLHKIVHKEKYPNYKFKPMTKAQK</sequence>
<dbReference type="AlphaFoldDB" id="A0A0C3QRV8"/>
<feature type="non-terminal residue" evidence="4">
    <location>
        <position position="113"/>
    </location>
</feature>
<evidence type="ECO:0000313" key="5">
    <source>
        <dbReference type="Proteomes" id="UP000054248"/>
    </source>
</evidence>
<dbReference type="Proteomes" id="UP000054248">
    <property type="component" value="Unassembled WGS sequence"/>
</dbReference>
<proteinExistence type="predicted"/>
<feature type="region of interest" description="Disordered" evidence="2">
    <location>
        <begin position="1"/>
        <end position="39"/>
    </location>
</feature>
<dbReference type="GO" id="GO:0003677">
    <property type="term" value="F:DNA binding"/>
    <property type="evidence" value="ECO:0007669"/>
    <property type="project" value="UniProtKB-UniRule"/>
</dbReference>
<keyword evidence="1" id="KW-0238">DNA-binding</keyword>
<dbReference type="HOGENOM" id="CLU_082854_6_3_1"/>
<gene>
    <name evidence="4" type="ORF">M407DRAFT_67806</name>
</gene>
<accession>A0A0C3QRV8</accession>
<feature type="compositionally biased region" description="Basic residues" evidence="2">
    <location>
        <begin position="9"/>
        <end position="18"/>
    </location>
</feature>
<dbReference type="InterPro" id="IPR009071">
    <property type="entry name" value="HMG_box_dom"/>
</dbReference>
<evidence type="ECO:0000259" key="3">
    <source>
        <dbReference type="PROSITE" id="PS50118"/>
    </source>
</evidence>
<dbReference type="STRING" id="1051891.A0A0C3QRV8"/>
<dbReference type="Pfam" id="PF00505">
    <property type="entry name" value="HMG_box"/>
    <property type="match status" value="1"/>
</dbReference>
<evidence type="ECO:0000256" key="2">
    <source>
        <dbReference type="SAM" id="MobiDB-lite"/>
    </source>
</evidence>
<dbReference type="OrthoDB" id="6247875at2759"/>
<reference evidence="4 5" key="1">
    <citation type="submission" date="2014-04" db="EMBL/GenBank/DDBJ databases">
        <authorList>
            <consortium name="DOE Joint Genome Institute"/>
            <person name="Kuo A."/>
            <person name="Girlanda M."/>
            <person name="Perotto S."/>
            <person name="Kohler A."/>
            <person name="Nagy L.G."/>
            <person name="Floudas D."/>
            <person name="Copeland A."/>
            <person name="Barry K.W."/>
            <person name="Cichocki N."/>
            <person name="Veneault-Fourrey C."/>
            <person name="LaButti K."/>
            <person name="Lindquist E.A."/>
            <person name="Lipzen A."/>
            <person name="Lundell T."/>
            <person name="Morin E."/>
            <person name="Murat C."/>
            <person name="Sun H."/>
            <person name="Tunlid A."/>
            <person name="Henrissat B."/>
            <person name="Grigoriev I.V."/>
            <person name="Hibbett D.S."/>
            <person name="Martin F."/>
            <person name="Nordberg H.P."/>
            <person name="Cantor M.N."/>
            <person name="Hua S.X."/>
        </authorList>
    </citation>
    <scope>NUCLEOTIDE SEQUENCE [LARGE SCALE GENOMIC DNA]</scope>
    <source>
        <strain evidence="4 5">MUT 4182</strain>
    </source>
</reference>
<evidence type="ECO:0000313" key="4">
    <source>
        <dbReference type="EMBL" id="KIO31551.1"/>
    </source>
</evidence>
<reference evidence="5" key="2">
    <citation type="submission" date="2015-01" db="EMBL/GenBank/DDBJ databases">
        <title>Evolutionary Origins and Diversification of the Mycorrhizal Mutualists.</title>
        <authorList>
            <consortium name="DOE Joint Genome Institute"/>
            <consortium name="Mycorrhizal Genomics Consortium"/>
            <person name="Kohler A."/>
            <person name="Kuo A."/>
            <person name="Nagy L.G."/>
            <person name="Floudas D."/>
            <person name="Copeland A."/>
            <person name="Barry K.W."/>
            <person name="Cichocki N."/>
            <person name="Veneault-Fourrey C."/>
            <person name="LaButti K."/>
            <person name="Lindquist E.A."/>
            <person name="Lipzen A."/>
            <person name="Lundell T."/>
            <person name="Morin E."/>
            <person name="Murat C."/>
            <person name="Riley R."/>
            <person name="Ohm R."/>
            <person name="Sun H."/>
            <person name="Tunlid A."/>
            <person name="Henrissat B."/>
            <person name="Grigoriev I.V."/>
            <person name="Hibbett D.S."/>
            <person name="Martin F."/>
        </authorList>
    </citation>
    <scope>NUCLEOTIDE SEQUENCE [LARGE SCALE GENOMIC DNA]</scope>
    <source>
        <strain evidence="5">MUT 4182</strain>
    </source>
</reference>
<keyword evidence="1" id="KW-0539">Nucleus</keyword>
<protein>
    <recommendedName>
        <fullName evidence="3">HMG box domain-containing protein</fullName>
    </recommendedName>
</protein>
<dbReference type="CDD" id="cd01389">
    <property type="entry name" value="HMG-box_ROX1-like"/>
    <property type="match status" value="1"/>
</dbReference>
<organism evidence="4 5">
    <name type="scientific">Tulasnella calospora MUT 4182</name>
    <dbReference type="NCBI Taxonomy" id="1051891"/>
    <lineage>
        <taxon>Eukaryota</taxon>
        <taxon>Fungi</taxon>
        <taxon>Dikarya</taxon>
        <taxon>Basidiomycota</taxon>
        <taxon>Agaricomycotina</taxon>
        <taxon>Agaricomycetes</taxon>
        <taxon>Cantharellales</taxon>
        <taxon>Tulasnellaceae</taxon>
        <taxon>Tulasnella</taxon>
    </lineage>
</organism>
<feature type="domain" description="HMG box" evidence="3">
    <location>
        <begin position="35"/>
        <end position="104"/>
    </location>
</feature>
<dbReference type="Gene3D" id="1.10.30.10">
    <property type="entry name" value="High mobility group box domain"/>
    <property type="match status" value="1"/>
</dbReference>
<keyword evidence="5" id="KW-1185">Reference proteome</keyword>
<dbReference type="GO" id="GO:0005634">
    <property type="term" value="C:nucleus"/>
    <property type="evidence" value="ECO:0007669"/>
    <property type="project" value="UniProtKB-UniRule"/>
</dbReference>
<feature type="DNA-binding region" description="HMG box" evidence="1">
    <location>
        <begin position="35"/>
        <end position="104"/>
    </location>
</feature>
<evidence type="ECO:0000256" key="1">
    <source>
        <dbReference type="PROSITE-ProRule" id="PRU00267"/>
    </source>
</evidence>
<dbReference type="SUPFAM" id="SSF47095">
    <property type="entry name" value="HMG-box"/>
    <property type="match status" value="1"/>
</dbReference>
<dbReference type="InterPro" id="IPR036910">
    <property type="entry name" value="HMG_box_dom_sf"/>
</dbReference>
<dbReference type="EMBL" id="KN822962">
    <property type="protein sequence ID" value="KIO31551.1"/>
    <property type="molecule type" value="Genomic_DNA"/>
</dbReference>